<proteinExistence type="predicted"/>
<dbReference type="Proteomes" id="UP000670092">
    <property type="component" value="Unassembled WGS sequence"/>
</dbReference>
<sequence>MFIFPQDSMVCRTRRSIAMRGTGFSSGGYFVYATLSTWTSRDGAGLSHCDGSDSRYLSPGCTACDNKPEYIGTSQMPSPVHTNNQPQTILDMRGENIF</sequence>
<organism evidence="1 2">
    <name type="scientific">Ajellomyces capsulatus</name>
    <name type="common">Darling's disease fungus</name>
    <name type="synonym">Histoplasma capsulatum</name>
    <dbReference type="NCBI Taxonomy" id="5037"/>
    <lineage>
        <taxon>Eukaryota</taxon>
        <taxon>Fungi</taxon>
        <taxon>Dikarya</taxon>
        <taxon>Ascomycota</taxon>
        <taxon>Pezizomycotina</taxon>
        <taxon>Eurotiomycetes</taxon>
        <taxon>Eurotiomycetidae</taxon>
        <taxon>Onygenales</taxon>
        <taxon>Ajellomycetaceae</taxon>
        <taxon>Histoplasma</taxon>
    </lineage>
</organism>
<gene>
    <name evidence="1" type="ORF">I7I52_05571</name>
</gene>
<comment type="caution">
    <text evidence="1">The sequence shown here is derived from an EMBL/GenBank/DDBJ whole genome shotgun (WGS) entry which is preliminary data.</text>
</comment>
<reference evidence="1 2" key="1">
    <citation type="submission" date="2021-01" db="EMBL/GenBank/DDBJ databases">
        <title>Chromosome-level genome assembly of a human fungal pathogen reveals clustering of transcriptionally co-regulated genes.</title>
        <authorList>
            <person name="Voorhies M."/>
            <person name="Cohen S."/>
            <person name="Shea T.P."/>
            <person name="Petrus S."/>
            <person name="Munoz J.F."/>
            <person name="Poplawski S."/>
            <person name="Goldman W.E."/>
            <person name="Michael T."/>
            <person name="Cuomo C.A."/>
            <person name="Sil A."/>
            <person name="Beyhan S."/>
        </authorList>
    </citation>
    <scope>NUCLEOTIDE SEQUENCE [LARGE SCALE GENOMIC DNA]</scope>
    <source>
        <strain evidence="1 2">G184AR</strain>
    </source>
</reference>
<dbReference type="VEuPathDB" id="FungiDB:I7I52_05571"/>
<protein>
    <submittedName>
        <fullName evidence="1">Uncharacterized protein</fullName>
    </submittedName>
</protein>
<dbReference type="EMBL" id="JAEVHI010000004">
    <property type="protein sequence ID" value="KAG5294056.1"/>
    <property type="molecule type" value="Genomic_DNA"/>
</dbReference>
<evidence type="ECO:0000313" key="2">
    <source>
        <dbReference type="Proteomes" id="UP000670092"/>
    </source>
</evidence>
<name>A0A8H7YMZ6_AJECA</name>
<evidence type="ECO:0000313" key="1">
    <source>
        <dbReference type="EMBL" id="KAG5294056.1"/>
    </source>
</evidence>
<accession>A0A8H7YMZ6</accession>
<dbReference type="AlphaFoldDB" id="A0A8H7YMZ6"/>